<evidence type="ECO:0000259" key="6">
    <source>
        <dbReference type="Pfam" id="PF04825"/>
    </source>
</evidence>
<dbReference type="GO" id="GO:0030892">
    <property type="term" value="C:mitotic cohesin complex"/>
    <property type="evidence" value="ECO:0007669"/>
    <property type="project" value="TreeGrafter"/>
</dbReference>
<dbReference type="CDD" id="cd21789">
    <property type="entry name" value="Rad21_Rec8_M_SpRec8p-like"/>
    <property type="match status" value="1"/>
</dbReference>
<dbReference type="InterPro" id="IPR006910">
    <property type="entry name" value="Rad21_Rec8_N"/>
</dbReference>
<dbReference type="InterPro" id="IPR023093">
    <property type="entry name" value="ScpA-like_C"/>
</dbReference>
<comment type="similarity">
    <text evidence="2">Belongs to the rad21 family.</text>
</comment>
<evidence type="ECO:0000313" key="7">
    <source>
        <dbReference type="EMBL" id="KAK0655817.1"/>
    </source>
</evidence>
<accession>A0AA39YNI3</accession>
<feature type="compositionally biased region" description="Polar residues" evidence="4">
    <location>
        <begin position="146"/>
        <end position="159"/>
    </location>
</feature>
<feature type="compositionally biased region" description="Polar residues" evidence="4">
    <location>
        <begin position="499"/>
        <end position="509"/>
    </location>
</feature>
<keyword evidence="8" id="KW-1185">Reference proteome</keyword>
<protein>
    <submittedName>
        <fullName evidence="7">Rec8 like protein-domain-containing protein</fullName>
    </submittedName>
</protein>
<dbReference type="PANTHER" id="PTHR12585:SF70">
    <property type="entry name" value="RAD21_REC8 N TERMINAL DOMAIN PROTEIN (AFU_ORTHOLOGUE AFUA_6G02900)"/>
    <property type="match status" value="1"/>
</dbReference>
<evidence type="ECO:0000256" key="2">
    <source>
        <dbReference type="ARBA" id="ARBA00009870"/>
    </source>
</evidence>
<reference evidence="7" key="1">
    <citation type="submission" date="2023-06" db="EMBL/GenBank/DDBJ databases">
        <title>Genome-scale phylogeny and comparative genomics of the fungal order Sordariales.</title>
        <authorList>
            <consortium name="Lawrence Berkeley National Laboratory"/>
            <person name="Hensen N."/>
            <person name="Bonometti L."/>
            <person name="Westerberg I."/>
            <person name="Brannstrom I.O."/>
            <person name="Guillou S."/>
            <person name="Cros-Aarteil S."/>
            <person name="Calhoun S."/>
            <person name="Haridas S."/>
            <person name="Kuo A."/>
            <person name="Mondo S."/>
            <person name="Pangilinan J."/>
            <person name="Riley R."/>
            <person name="Labutti K."/>
            <person name="Andreopoulos B."/>
            <person name="Lipzen A."/>
            <person name="Chen C."/>
            <person name="Yanf M."/>
            <person name="Daum C."/>
            <person name="Ng V."/>
            <person name="Clum A."/>
            <person name="Steindorff A."/>
            <person name="Ohm R."/>
            <person name="Martin F."/>
            <person name="Silar P."/>
            <person name="Natvig D."/>
            <person name="Lalanne C."/>
            <person name="Gautier V."/>
            <person name="Ament-Velasquez S.L."/>
            <person name="Kruys A."/>
            <person name="Hutchinson M.I."/>
            <person name="Powell A.J."/>
            <person name="Barry K."/>
            <person name="Miller A.N."/>
            <person name="Grigoriev I.V."/>
            <person name="Debuchy R."/>
            <person name="Gladieux P."/>
            <person name="Thoren M.H."/>
            <person name="Johannesson H."/>
        </authorList>
    </citation>
    <scope>NUCLEOTIDE SEQUENCE</scope>
    <source>
        <strain evidence="7">SMH2532-1</strain>
    </source>
</reference>
<dbReference type="GO" id="GO:0007064">
    <property type="term" value="P:mitotic sister chromatid cohesion"/>
    <property type="evidence" value="ECO:0007669"/>
    <property type="project" value="TreeGrafter"/>
</dbReference>
<feature type="region of interest" description="Disordered" evidence="4">
    <location>
        <begin position="249"/>
        <end position="310"/>
    </location>
</feature>
<feature type="region of interest" description="Disordered" evidence="4">
    <location>
        <begin position="433"/>
        <end position="472"/>
    </location>
</feature>
<evidence type="ECO:0000259" key="5">
    <source>
        <dbReference type="Pfam" id="PF04824"/>
    </source>
</evidence>
<dbReference type="Proteomes" id="UP001174936">
    <property type="component" value="Unassembled WGS sequence"/>
</dbReference>
<name>A0AA39YNI3_9PEZI</name>
<evidence type="ECO:0000256" key="3">
    <source>
        <dbReference type="ARBA" id="ARBA00023242"/>
    </source>
</evidence>
<feature type="region of interest" description="Disordered" evidence="4">
    <location>
        <begin position="484"/>
        <end position="526"/>
    </location>
</feature>
<keyword evidence="3" id="KW-0539">Nucleus</keyword>
<dbReference type="Pfam" id="PF04825">
    <property type="entry name" value="Rad21_Rec8_N"/>
    <property type="match status" value="1"/>
</dbReference>
<evidence type="ECO:0000256" key="4">
    <source>
        <dbReference type="SAM" id="MobiDB-lite"/>
    </source>
</evidence>
<feature type="domain" description="Rad21/Rec8-like protein N-terminal" evidence="6">
    <location>
        <begin position="1"/>
        <end position="111"/>
    </location>
</feature>
<gene>
    <name evidence="7" type="ORF">B0T16DRAFT_440914</name>
</gene>
<sequence length="675" mass="74128">MFYSHEILTNQKYGVATVWLVSTIGLKTTNRKITRKAIQEVDVQGACGTILKPGAPIALRLQGNLLFGVSRVYDRQCTYVLTDAEKVQHHLRTFHKTSVFGNALDPTAGRSKRDNIVLLDDPEFNLDVQLPPFMQLDDDGNPLLPQESQASRKTSSQLSPLMGDSTMNSLNSLSGGGSLLDGFDLPGSHSSRSPMKNLGSSQNIRLIESQKMGDPMSIFGNEEEDLEEIQDWGIEMDAEGNLIETVDEPELPIHPKDGGQARHSSPREDEPNPFHDNDGDIIMDFDGPPLPDAEAFPPRQEAEEASQEIPILEVAAAPARKRRQRNALAPDAETTLSRKKIKAWADDYLTNIEKARNRGRRTTTATQAKNNAYNLIFGRGLMDVGVPVARPSLTLPLADVFAGDHLEEFILGIPPHAAGNGLKRSRRTALEALELEDEEDEERRVRPRLSADPDQAGQGGNLQLPGSERGLRDDEEAIEVGREGGEALPDIHSDVPWNRPSSQIPSSSVKGIRHGSSRQVSPSPLRAHGSQLFDIERFSDQPAFGSDDFGGPMHSANNSFDDVIKGDALAPPQEPAISHAMEQALGREGTNFLTFVQTTADKKGTLRADGKKWVGFDDLFEPQDQTRAVVTQAFYHTLSLATRNVIKVEQDGQNRYAFGAIRLGVKQPLANEDED</sequence>
<evidence type="ECO:0000313" key="8">
    <source>
        <dbReference type="Proteomes" id="UP001174936"/>
    </source>
</evidence>
<dbReference type="InterPro" id="IPR036390">
    <property type="entry name" value="WH_DNA-bd_sf"/>
</dbReference>
<comment type="caution">
    <text evidence="7">The sequence shown here is derived from an EMBL/GenBank/DDBJ whole genome shotgun (WGS) entry which is preliminary data.</text>
</comment>
<dbReference type="EMBL" id="JAULSV010000001">
    <property type="protein sequence ID" value="KAK0655817.1"/>
    <property type="molecule type" value="Genomic_DNA"/>
</dbReference>
<dbReference type="SUPFAM" id="SSF46785">
    <property type="entry name" value="Winged helix' DNA-binding domain"/>
    <property type="match status" value="1"/>
</dbReference>
<dbReference type="PANTHER" id="PTHR12585">
    <property type="entry name" value="SCC1 / RAD21 FAMILY MEMBER"/>
    <property type="match status" value="1"/>
</dbReference>
<dbReference type="GO" id="GO:0005634">
    <property type="term" value="C:nucleus"/>
    <property type="evidence" value="ECO:0007669"/>
    <property type="project" value="UniProtKB-SubCell"/>
</dbReference>
<dbReference type="InterPro" id="IPR039781">
    <property type="entry name" value="Rad21/Rec8-like"/>
</dbReference>
<comment type="subcellular location">
    <subcellularLocation>
        <location evidence="1">Nucleus</location>
    </subcellularLocation>
</comment>
<dbReference type="Pfam" id="PF04824">
    <property type="entry name" value="Rad21_Rec8"/>
    <property type="match status" value="1"/>
</dbReference>
<proteinExistence type="inferred from homology"/>
<feature type="compositionally biased region" description="Basic and acidic residues" evidence="4">
    <location>
        <begin position="251"/>
        <end position="278"/>
    </location>
</feature>
<dbReference type="GO" id="GO:0003682">
    <property type="term" value="F:chromatin binding"/>
    <property type="evidence" value="ECO:0007669"/>
    <property type="project" value="TreeGrafter"/>
</dbReference>
<feature type="domain" description="Rad21/Rec8-like protein C-terminal eukaryotic" evidence="5">
    <location>
        <begin position="622"/>
        <end position="651"/>
    </location>
</feature>
<dbReference type="Gene3D" id="1.10.10.580">
    <property type="entry name" value="Structural maintenance of chromosome 1. Chain E"/>
    <property type="match status" value="1"/>
</dbReference>
<dbReference type="AlphaFoldDB" id="A0AA39YNI3"/>
<feature type="region of interest" description="Disordered" evidence="4">
    <location>
        <begin position="135"/>
        <end position="173"/>
    </location>
</feature>
<feature type="compositionally biased region" description="Basic and acidic residues" evidence="4">
    <location>
        <begin position="484"/>
        <end position="493"/>
    </location>
</feature>
<dbReference type="InterPro" id="IPR006909">
    <property type="entry name" value="Rad21/Rec8_C_eu"/>
</dbReference>
<organism evidence="7 8">
    <name type="scientific">Cercophora newfieldiana</name>
    <dbReference type="NCBI Taxonomy" id="92897"/>
    <lineage>
        <taxon>Eukaryota</taxon>
        <taxon>Fungi</taxon>
        <taxon>Dikarya</taxon>
        <taxon>Ascomycota</taxon>
        <taxon>Pezizomycotina</taxon>
        <taxon>Sordariomycetes</taxon>
        <taxon>Sordariomycetidae</taxon>
        <taxon>Sordariales</taxon>
        <taxon>Lasiosphaeriaceae</taxon>
        <taxon>Cercophora</taxon>
    </lineage>
</organism>
<evidence type="ECO:0000256" key="1">
    <source>
        <dbReference type="ARBA" id="ARBA00004123"/>
    </source>
</evidence>